<dbReference type="FunFam" id="3.40.50.300:FF:000127">
    <property type="entry name" value="Ribose import ATP-binding protein RbsA"/>
    <property type="match status" value="1"/>
</dbReference>
<name>A0A7C1GS19_9BACT</name>
<dbReference type="FunFam" id="3.40.50.300:FF:000126">
    <property type="entry name" value="Galactose/methyl galactoside import ATP-binding protein MglA"/>
    <property type="match status" value="1"/>
</dbReference>
<evidence type="ECO:0000313" key="12">
    <source>
        <dbReference type="EMBL" id="HDP78559.1"/>
    </source>
</evidence>
<keyword evidence="7" id="KW-0547">Nucleotide-binding</keyword>
<dbReference type="PANTHER" id="PTHR43790:SF9">
    <property type="entry name" value="GALACTOFURANOSE TRANSPORTER ATP-BINDING PROTEIN YTFR"/>
    <property type="match status" value="1"/>
</dbReference>
<dbReference type="GO" id="GO:0015749">
    <property type="term" value="P:monosaccharide transmembrane transport"/>
    <property type="evidence" value="ECO:0007669"/>
    <property type="project" value="UniProtKB-ARBA"/>
</dbReference>
<comment type="subcellular location">
    <subcellularLocation>
        <location evidence="2">Cell inner membrane</location>
    </subcellularLocation>
    <subcellularLocation>
        <location evidence="1">Cell membrane</location>
        <topology evidence="1">Peripheral membrane protein</topology>
    </subcellularLocation>
</comment>
<evidence type="ECO:0000256" key="10">
    <source>
        <dbReference type="ARBA" id="ARBA00023136"/>
    </source>
</evidence>
<dbReference type="InterPro" id="IPR003593">
    <property type="entry name" value="AAA+_ATPase"/>
</dbReference>
<dbReference type="SMART" id="SM00382">
    <property type="entry name" value="AAA"/>
    <property type="match status" value="2"/>
</dbReference>
<dbReference type="EMBL" id="DSBT01000319">
    <property type="protein sequence ID" value="HDP78559.1"/>
    <property type="molecule type" value="Genomic_DNA"/>
</dbReference>
<dbReference type="GO" id="GO:0005886">
    <property type="term" value="C:plasma membrane"/>
    <property type="evidence" value="ECO:0007669"/>
    <property type="project" value="UniProtKB-SubCell"/>
</dbReference>
<keyword evidence="5" id="KW-0762">Sugar transport</keyword>
<dbReference type="Gene3D" id="3.40.50.300">
    <property type="entry name" value="P-loop containing nucleotide triphosphate hydrolases"/>
    <property type="match status" value="2"/>
</dbReference>
<dbReference type="GO" id="GO:0016887">
    <property type="term" value="F:ATP hydrolysis activity"/>
    <property type="evidence" value="ECO:0007669"/>
    <property type="project" value="InterPro"/>
</dbReference>
<dbReference type="InterPro" id="IPR027417">
    <property type="entry name" value="P-loop_NTPase"/>
</dbReference>
<protein>
    <submittedName>
        <fullName evidence="12">Sugar ABC transporter ATP-binding protein</fullName>
    </submittedName>
</protein>
<dbReference type="Pfam" id="PF00005">
    <property type="entry name" value="ABC_tran"/>
    <property type="match status" value="2"/>
</dbReference>
<evidence type="ECO:0000256" key="7">
    <source>
        <dbReference type="ARBA" id="ARBA00022741"/>
    </source>
</evidence>
<evidence type="ECO:0000256" key="9">
    <source>
        <dbReference type="ARBA" id="ARBA00022967"/>
    </source>
</evidence>
<dbReference type="InterPro" id="IPR003439">
    <property type="entry name" value="ABC_transporter-like_ATP-bd"/>
</dbReference>
<accession>A0A7C1GS19</accession>
<evidence type="ECO:0000256" key="5">
    <source>
        <dbReference type="ARBA" id="ARBA00022597"/>
    </source>
</evidence>
<dbReference type="CDD" id="cd03215">
    <property type="entry name" value="ABC_Carb_Monos_II"/>
    <property type="match status" value="1"/>
</dbReference>
<keyword evidence="9" id="KW-1278">Translocase</keyword>
<dbReference type="CDD" id="cd03216">
    <property type="entry name" value="ABC_Carb_Monos_I"/>
    <property type="match status" value="1"/>
</dbReference>
<evidence type="ECO:0000256" key="2">
    <source>
        <dbReference type="ARBA" id="ARBA00004533"/>
    </source>
</evidence>
<dbReference type="PANTHER" id="PTHR43790">
    <property type="entry name" value="CARBOHYDRATE TRANSPORT ATP-BINDING PROTEIN MG119-RELATED"/>
    <property type="match status" value="1"/>
</dbReference>
<feature type="domain" description="ABC transporter" evidence="11">
    <location>
        <begin position="28"/>
        <end position="264"/>
    </location>
</feature>
<evidence type="ECO:0000256" key="6">
    <source>
        <dbReference type="ARBA" id="ARBA00022737"/>
    </source>
</evidence>
<evidence type="ECO:0000256" key="4">
    <source>
        <dbReference type="ARBA" id="ARBA00022475"/>
    </source>
</evidence>
<dbReference type="PROSITE" id="PS50893">
    <property type="entry name" value="ABC_TRANSPORTER_2"/>
    <property type="match status" value="2"/>
</dbReference>
<evidence type="ECO:0000256" key="3">
    <source>
        <dbReference type="ARBA" id="ARBA00022448"/>
    </source>
</evidence>
<dbReference type="AlphaFoldDB" id="A0A7C1GS19"/>
<comment type="caution">
    <text evidence="12">The sequence shown here is derived from an EMBL/GenBank/DDBJ whole genome shotgun (WGS) entry which is preliminary data.</text>
</comment>
<dbReference type="Proteomes" id="UP000886198">
    <property type="component" value="Unassembled WGS sequence"/>
</dbReference>
<feature type="domain" description="ABC transporter" evidence="11">
    <location>
        <begin position="276"/>
        <end position="517"/>
    </location>
</feature>
<keyword evidence="4" id="KW-1003">Cell membrane</keyword>
<dbReference type="GO" id="GO:0005524">
    <property type="term" value="F:ATP binding"/>
    <property type="evidence" value="ECO:0007669"/>
    <property type="project" value="UniProtKB-KW"/>
</dbReference>
<organism evidence="12">
    <name type="scientific">Mesotoga infera</name>
    <dbReference type="NCBI Taxonomy" id="1236046"/>
    <lineage>
        <taxon>Bacteria</taxon>
        <taxon>Thermotogati</taxon>
        <taxon>Thermotogota</taxon>
        <taxon>Thermotogae</taxon>
        <taxon>Kosmotogales</taxon>
        <taxon>Kosmotogaceae</taxon>
        <taxon>Mesotoga</taxon>
    </lineage>
</organism>
<evidence type="ECO:0000256" key="8">
    <source>
        <dbReference type="ARBA" id="ARBA00022840"/>
    </source>
</evidence>
<gene>
    <name evidence="12" type="ORF">ENN47_10345</name>
</gene>
<keyword evidence="3" id="KW-0813">Transport</keyword>
<evidence type="ECO:0000259" key="11">
    <source>
        <dbReference type="PROSITE" id="PS50893"/>
    </source>
</evidence>
<proteinExistence type="predicted"/>
<keyword evidence="10" id="KW-0472">Membrane</keyword>
<keyword evidence="8 12" id="KW-0067">ATP-binding</keyword>
<keyword evidence="6" id="KW-0677">Repeat</keyword>
<evidence type="ECO:0000256" key="1">
    <source>
        <dbReference type="ARBA" id="ARBA00004202"/>
    </source>
</evidence>
<dbReference type="PROSITE" id="PS00211">
    <property type="entry name" value="ABC_TRANSPORTER_1"/>
    <property type="match status" value="1"/>
</dbReference>
<sequence length="526" mass="58414">MKPVRQRSLQKWTILATRAKGEIDLPYLEMKGITKTFPGVKALDNVDFDLEIGEIHTLVGENGAGKSTLIKVLAGIHRRDSGSIEIMGKKTHISTPKEAIKSGIYSVQQHFSLQPNMSVAENIMFGEYTGSKAGLINWRKLFSQADEFVKTIGFEDIDVSRNVCDLSVAEGQKVEIAKALYRNPKILIMDEPSAILPKNDLARLHEILQRIKKDIGIIYISHHFEEIFKISDRITVLKDGKNVDTVLPSEIDNDGLVRLMVGRDIGDMYPARTDSSQEEVVLEVEDLSTSKLHNVSFKLKKGEILGIAGLMGAGRTELCQALFGLDVQNGKIRLHGREVHNRSPRRAICNGFGFVTEDRHKTGLVLPMSVKNNISLAAHKKICRLCFVNERADKTAAEEFVEKLRISTPGIGQPVEFLSGGNQQKVVLAKWLFNGAEVLLLDEPTRGIDVGTKAEIYRLMKNLVKKGMSIIMVSSELPEIIGMSDRILVMHKGRITGELNPEETSEEEILAYAAGLKQTPTEPAKK</sequence>
<dbReference type="InterPro" id="IPR017871">
    <property type="entry name" value="ABC_transporter-like_CS"/>
</dbReference>
<reference evidence="12" key="1">
    <citation type="journal article" date="2020" name="mSystems">
        <title>Genome- and Community-Level Interaction Insights into Carbon Utilization and Element Cycling Functions of Hydrothermarchaeota in Hydrothermal Sediment.</title>
        <authorList>
            <person name="Zhou Z."/>
            <person name="Liu Y."/>
            <person name="Xu W."/>
            <person name="Pan J."/>
            <person name="Luo Z.H."/>
            <person name="Li M."/>
        </authorList>
    </citation>
    <scope>NUCLEOTIDE SEQUENCE [LARGE SCALE GENOMIC DNA]</scope>
    <source>
        <strain evidence="12">SpSt-1179</strain>
    </source>
</reference>
<dbReference type="SUPFAM" id="SSF52540">
    <property type="entry name" value="P-loop containing nucleoside triphosphate hydrolases"/>
    <property type="match status" value="2"/>
</dbReference>
<dbReference type="InterPro" id="IPR050107">
    <property type="entry name" value="ABC_carbohydrate_import_ATPase"/>
</dbReference>